<keyword evidence="3" id="KW-0597">Phosphoprotein</keyword>
<comment type="caution">
    <text evidence="11">The sequence shown here is derived from an EMBL/GenBank/DDBJ whole genome shotgun (WGS) entry which is preliminary data.</text>
</comment>
<dbReference type="InterPro" id="IPR036890">
    <property type="entry name" value="HATPase_C_sf"/>
</dbReference>
<evidence type="ECO:0000256" key="6">
    <source>
        <dbReference type="ARBA" id="ARBA00022777"/>
    </source>
</evidence>
<dbReference type="PRINTS" id="PR00344">
    <property type="entry name" value="BCTRLSENSOR"/>
</dbReference>
<feature type="transmembrane region" description="Helical" evidence="9">
    <location>
        <begin position="161"/>
        <end position="184"/>
    </location>
</feature>
<dbReference type="Gene3D" id="1.10.287.130">
    <property type="match status" value="1"/>
</dbReference>
<keyword evidence="12" id="KW-1185">Reference proteome</keyword>
<evidence type="ECO:0000256" key="1">
    <source>
        <dbReference type="ARBA" id="ARBA00000085"/>
    </source>
</evidence>
<keyword evidence="5" id="KW-0547">Nucleotide-binding</keyword>
<accession>A0ABV1F8E7</accession>
<dbReference type="InterPro" id="IPR036097">
    <property type="entry name" value="HisK_dim/P_sf"/>
</dbReference>
<keyword evidence="9" id="KW-1133">Transmembrane helix</keyword>
<keyword evidence="8" id="KW-0902">Two-component regulatory system</keyword>
<evidence type="ECO:0000256" key="3">
    <source>
        <dbReference type="ARBA" id="ARBA00022553"/>
    </source>
</evidence>
<proteinExistence type="predicted"/>
<keyword evidence="4" id="KW-0808">Transferase</keyword>
<dbReference type="InterPro" id="IPR005467">
    <property type="entry name" value="His_kinase_dom"/>
</dbReference>
<evidence type="ECO:0000256" key="4">
    <source>
        <dbReference type="ARBA" id="ARBA00022679"/>
    </source>
</evidence>
<feature type="transmembrane region" description="Helical" evidence="9">
    <location>
        <begin position="39"/>
        <end position="58"/>
    </location>
</feature>
<dbReference type="Gene3D" id="3.30.565.10">
    <property type="entry name" value="Histidine kinase-like ATPase, C-terminal domain"/>
    <property type="match status" value="1"/>
</dbReference>
<dbReference type="Pfam" id="PF02518">
    <property type="entry name" value="HATPase_c"/>
    <property type="match status" value="1"/>
</dbReference>
<organism evidence="11 12">
    <name type="scientific">Niallia hominis</name>
    <dbReference type="NCBI Taxonomy" id="3133173"/>
    <lineage>
        <taxon>Bacteria</taxon>
        <taxon>Bacillati</taxon>
        <taxon>Bacillota</taxon>
        <taxon>Bacilli</taxon>
        <taxon>Bacillales</taxon>
        <taxon>Bacillaceae</taxon>
        <taxon>Niallia</taxon>
    </lineage>
</organism>
<dbReference type="PANTHER" id="PTHR43065:SF46">
    <property type="entry name" value="C4-DICARBOXYLATE TRANSPORT SENSOR PROTEIN DCTB"/>
    <property type="match status" value="1"/>
</dbReference>
<dbReference type="PROSITE" id="PS50109">
    <property type="entry name" value="HIS_KIN"/>
    <property type="match status" value="1"/>
</dbReference>
<name>A0ABV1F8E7_9BACI</name>
<reference evidence="11 12" key="1">
    <citation type="submission" date="2024-03" db="EMBL/GenBank/DDBJ databases">
        <title>Human intestinal bacterial collection.</title>
        <authorList>
            <person name="Pauvert C."/>
            <person name="Hitch T.C.A."/>
            <person name="Clavel T."/>
        </authorList>
    </citation>
    <scope>NUCLEOTIDE SEQUENCE [LARGE SCALE GENOMIC DNA]</scope>
    <source>
        <strain evidence="11 12">CLA-SR-H024</strain>
    </source>
</reference>
<keyword evidence="9" id="KW-0472">Membrane</keyword>
<dbReference type="SMART" id="SM00388">
    <property type="entry name" value="HisKA"/>
    <property type="match status" value="1"/>
</dbReference>
<evidence type="ECO:0000313" key="12">
    <source>
        <dbReference type="Proteomes" id="UP001465426"/>
    </source>
</evidence>
<evidence type="ECO:0000256" key="5">
    <source>
        <dbReference type="ARBA" id="ARBA00022741"/>
    </source>
</evidence>
<dbReference type="CDD" id="cd00082">
    <property type="entry name" value="HisKA"/>
    <property type="match status" value="1"/>
</dbReference>
<dbReference type="GO" id="GO:0016301">
    <property type="term" value="F:kinase activity"/>
    <property type="evidence" value="ECO:0007669"/>
    <property type="project" value="UniProtKB-KW"/>
</dbReference>
<evidence type="ECO:0000256" key="9">
    <source>
        <dbReference type="SAM" id="Phobius"/>
    </source>
</evidence>
<dbReference type="EMBL" id="JBBMFN010000118">
    <property type="protein sequence ID" value="MEQ2468572.1"/>
    <property type="molecule type" value="Genomic_DNA"/>
</dbReference>
<dbReference type="InterPro" id="IPR003594">
    <property type="entry name" value="HATPase_dom"/>
</dbReference>
<dbReference type="InterPro" id="IPR003661">
    <property type="entry name" value="HisK_dim/P_dom"/>
</dbReference>
<dbReference type="InterPro" id="IPR004358">
    <property type="entry name" value="Sig_transdc_His_kin-like_C"/>
</dbReference>
<dbReference type="RefSeq" id="WP_349205499.1">
    <property type="nucleotide sequence ID" value="NZ_JBBMFN010000118.1"/>
</dbReference>
<feature type="transmembrane region" description="Helical" evidence="9">
    <location>
        <begin position="104"/>
        <end position="122"/>
    </location>
</feature>
<feature type="transmembrane region" description="Helical" evidence="9">
    <location>
        <begin position="12"/>
        <end position="27"/>
    </location>
</feature>
<dbReference type="PANTHER" id="PTHR43065">
    <property type="entry name" value="SENSOR HISTIDINE KINASE"/>
    <property type="match status" value="1"/>
</dbReference>
<dbReference type="SUPFAM" id="SSF47384">
    <property type="entry name" value="Homodimeric domain of signal transducing histidine kinase"/>
    <property type="match status" value="1"/>
</dbReference>
<keyword evidence="6 11" id="KW-0418">Kinase</keyword>
<dbReference type="EC" id="2.7.13.3" evidence="2"/>
<dbReference type="SMART" id="SM00387">
    <property type="entry name" value="HATPase_c"/>
    <property type="match status" value="1"/>
</dbReference>
<protein>
    <recommendedName>
        <fullName evidence="2">histidine kinase</fullName>
        <ecNumber evidence="2">2.7.13.3</ecNumber>
    </recommendedName>
</protein>
<keyword evidence="9" id="KW-0812">Transmembrane</keyword>
<sequence>MLAFPTVEQLSYHLLVIILPIVWYLLVSKEEISQRKKIMSNFSFSLFLMLVLSMVHPIEIGEGVYYDLKVVPILLAFVYGGLNTSILLTLILIGYKFFMLGNAFYMNFFNYTIAATIILILKNKLVTLTFKKKWIIIMSVYWLSALTRIINIFITNQLAQLPFTLVYTFSTWGALYIVIIMIQYNEEKILNQTKIQMAERVNAVSQLAASVAHEVRNPMTSVKGFLQLIRGDNNLSEKQRKYIEISLGELERTETIINDYLSMAKPVSREEEDNLNITAELRSIIEVITSYTNNHTIIIDAVISNHLYCKGKRNEFKQAMINMMKNSVEAMNGNGILAVRAYALGEKIYIEIEDNGIGMTSKQVKQLGTPYYSTKDKGTGIGLTLVYRIIRDMKGEITVVSKKGQGTMFRIALAKAIA</sequence>
<feature type="domain" description="Histidine kinase" evidence="10">
    <location>
        <begin position="210"/>
        <end position="417"/>
    </location>
</feature>
<evidence type="ECO:0000256" key="7">
    <source>
        <dbReference type="ARBA" id="ARBA00022840"/>
    </source>
</evidence>
<evidence type="ECO:0000256" key="8">
    <source>
        <dbReference type="ARBA" id="ARBA00023012"/>
    </source>
</evidence>
<dbReference type="Proteomes" id="UP001465426">
    <property type="component" value="Unassembled WGS sequence"/>
</dbReference>
<gene>
    <name evidence="11" type="ORF">WMO63_23245</name>
</gene>
<evidence type="ECO:0000256" key="2">
    <source>
        <dbReference type="ARBA" id="ARBA00012438"/>
    </source>
</evidence>
<feature type="transmembrane region" description="Helical" evidence="9">
    <location>
        <begin position="70"/>
        <end position="92"/>
    </location>
</feature>
<comment type="catalytic activity">
    <reaction evidence="1">
        <text>ATP + protein L-histidine = ADP + protein N-phospho-L-histidine.</text>
        <dbReference type="EC" id="2.7.13.3"/>
    </reaction>
</comment>
<feature type="transmembrane region" description="Helical" evidence="9">
    <location>
        <begin position="134"/>
        <end position="154"/>
    </location>
</feature>
<evidence type="ECO:0000259" key="10">
    <source>
        <dbReference type="PROSITE" id="PS50109"/>
    </source>
</evidence>
<keyword evidence="7" id="KW-0067">ATP-binding</keyword>
<evidence type="ECO:0000313" key="11">
    <source>
        <dbReference type="EMBL" id="MEQ2468572.1"/>
    </source>
</evidence>
<dbReference type="SUPFAM" id="SSF55874">
    <property type="entry name" value="ATPase domain of HSP90 chaperone/DNA topoisomerase II/histidine kinase"/>
    <property type="match status" value="1"/>
</dbReference>
<dbReference type="Pfam" id="PF00512">
    <property type="entry name" value="HisKA"/>
    <property type="match status" value="1"/>
</dbReference>